<accession>A0A849HAS8</accession>
<sequence length="87" mass="9897">MKATGRDLKTCPRCESTLDRSAFGKDRTRADGLRVYCRPCSAAIVRERAEREPETARRENRAAVARYYAANRPAIAAQRKARREGNR</sequence>
<comment type="caution">
    <text evidence="1">The sequence shown here is derived from an EMBL/GenBank/DDBJ whole genome shotgun (WGS) entry which is preliminary data.</text>
</comment>
<dbReference type="EMBL" id="JABEPQ010000001">
    <property type="protein sequence ID" value="NNM44518.1"/>
    <property type="molecule type" value="Genomic_DNA"/>
</dbReference>
<evidence type="ECO:0000313" key="2">
    <source>
        <dbReference type="Proteomes" id="UP000588586"/>
    </source>
</evidence>
<evidence type="ECO:0000313" key="1">
    <source>
        <dbReference type="EMBL" id="NNM44518.1"/>
    </source>
</evidence>
<name>A0A849HAS8_9MICO</name>
<keyword evidence="2" id="KW-1185">Reference proteome</keyword>
<reference evidence="1 2" key="1">
    <citation type="submission" date="2020-04" db="EMBL/GenBank/DDBJ databases">
        <title>Knoellia sp. isolate from air conditioner.</title>
        <authorList>
            <person name="Chea S."/>
            <person name="Kim D.-U."/>
        </authorList>
    </citation>
    <scope>NUCLEOTIDE SEQUENCE [LARGE SCALE GENOMIC DNA]</scope>
    <source>
        <strain evidence="1 2">DB2414S</strain>
    </source>
</reference>
<protein>
    <submittedName>
        <fullName evidence="1">Uncharacterized protein</fullName>
    </submittedName>
</protein>
<organism evidence="1 2">
    <name type="scientific">Knoellia koreensis</name>
    <dbReference type="NCBI Taxonomy" id="2730921"/>
    <lineage>
        <taxon>Bacteria</taxon>
        <taxon>Bacillati</taxon>
        <taxon>Actinomycetota</taxon>
        <taxon>Actinomycetes</taxon>
        <taxon>Micrococcales</taxon>
        <taxon>Intrasporangiaceae</taxon>
        <taxon>Knoellia</taxon>
    </lineage>
</organism>
<dbReference type="Proteomes" id="UP000588586">
    <property type="component" value="Unassembled WGS sequence"/>
</dbReference>
<gene>
    <name evidence="1" type="ORF">HJG52_00655</name>
</gene>
<dbReference type="AlphaFoldDB" id="A0A849HAS8"/>
<dbReference type="RefSeq" id="WP_171241661.1">
    <property type="nucleotide sequence ID" value="NZ_JABEPQ010000001.1"/>
</dbReference>
<proteinExistence type="predicted"/>